<keyword evidence="5" id="KW-1185">Reference proteome</keyword>
<dbReference type="InterPro" id="IPR058193">
    <property type="entry name" value="VanY/YodJ_core_dom"/>
</dbReference>
<comment type="caution">
    <text evidence="4">The sequence shown here is derived from an EMBL/GenBank/DDBJ whole genome shotgun (WGS) entry which is preliminary data.</text>
</comment>
<dbReference type="SUPFAM" id="SSF55166">
    <property type="entry name" value="Hedgehog/DD-peptidase"/>
    <property type="match status" value="1"/>
</dbReference>
<dbReference type="InterPro" id="IPR003709">
    <property type="entry name" value="VanY-like_core_dom"/>
</dbReference>
<dbReference type="PANTHER" id="PTHR34385">
    <property type="entry name" value="D-ALANYL-D-ALANINE CARBOXYPEPTIDASE"/>
    <property type="match status" value="1"/>
</dbReference>
<reference evidence="4 5" key="1">
    <citation type="submission" date="2024-02" db="EMBL/GenBank/DDBJ databases">
        <title>Herpetosiphon gulosus NBRC 112829.</title>
        <authorList>
            <person name="Ichikawa N."/>
            <person name="Katano-Makiyama Y."/>
            <person name="Hidaka K."/>
        </authorList>
    </citation>
    <scope>NUCLEOTIDE SEQUENCE [LARGE SCALE GENOMIC DNA]</scope>
    <source>
        <strain evidence="4 5">NBRC 112829</strain>
    </source>
</reference>
<gene>
    <name evidence="4" type="ORF">Hgul01_00960</name>
</gene>
<sequence>MKLLLVALCSLGLLVGCGAVSQAAIADRQVHLQPALIAPSATLTPKPTRTPVPTPTLTPRPTNTPTPTAVPLLPTLDPEAELLDLRLAGVRGSRSGQLLRREAVADLKSLIDAARRDGFVLEIRSAYRSYAEQASTFEGWVQYELSSAAQAGKPISRKQAIAYAATYSAKPGTSEHQTGLTVDLLPQGAPEIGFRIPDPLKDWLNANAYKYGWVQSYPIKYRDGELITYELMGYTSEPWHWRWQGRDSAKALYDQGYLDTDSLLVPPELPRICDAEHDPCTILDVASTELVAIPTSTPIAVAE</sequence>
<dbReference type="Proteomes" id="UP001428290">
    <property type="component" value="Unassembled WGS sequence"/>
</dbReference>
<evidence type="ECO:0000313" key="5">
    <source>
        <dbReference type="Proteomes" id="UP001428290"/>
    </source>
</evidence>
<dbReference type="PROSITE" id="PS51257">
    <property type="entry name" value="PROKAR_LIPOPROTEIN"/>
    <property type="match status" value="1"/>
</dbReference>
<dbReference type="EMBL" id="BAABRU010000003">
    <property type="protein sequence ID" value="GAA5527176.1"/>
    <property type="molecule type" value="Genomic_DNA"/>
</dbReference>
<protein>
    <recommendedName>
        <fullName evidence="3">D-alanyl-D-alanine carboxypeptidase-like core domain-containing protein</fullName>
    </recommendedName>
</protein>
<evidence type="ECO:0000256" key="1">
    <source>
        <dbReference type="SAM" id="MobiDB-lite"/>
    </source>
</evidence>
<dbReference type="InterPro" id="IPR009045">
    <property type="entry name" value="Zn_M74/Hedgehog-like"/>
</dbReference>
<organism evidence="4 5">
    <name type="scientific">Herpetosiphon gulosus</name>
    <dbReference type="NCBI Taxonomy" id="1973496"/>
    <lineage>
        <taxon>Bacteria</taxon>
        <taxon>Bacillati</taxon>
        <taxon>Chloroflexota</taxon>
        <taxon>Chloroflexia</taxon>
        <taxon>Herpetosiphonales</taxon>
        <taxon>Herpetosiphonaceae</taxon>
        <taxon>Herpetosiphon</taxon>
    </lineage>
</organism>
<feature type="chain" id="PRO_5047165719" description="D-alanyl-D-alanine carboxypeptidase-like core domain-containing protein" evidence="2">
    <location>
        <begin position="27"/>
        <end position="303"/>
    </location>
</feature>
<accession>A0ABP9WVF8</accession>
<dbReference type="InterPro" id="IPR052179">
    <property type="entry name" value="DD-CPase-like"/>
</dbReference>
<dbReference type="Pfam" id="PF02557">
    <property type="entry name" value="VanY"/>
    <property type="match status" value="1"/>
</dbReference>
<dbReference type="PANTHER" id="PTHR34385:SF1">
    <property type="entry name" value="PEPTIDOGLYCAN L-ALANYL-D-GLUTAMATE ENDOPEPTIDASE CWLK"/>
    <property type="match status" value="1"/>
</dbReference>
<evidence type="ECO:0000256" key="2">
    <source>
        <dbReference type="SAM" id="SignalP"/>
    </source>
</evidence>
<dbReference type="CDD" id="cd14852">
    <property type="entry name" value="LD-carboxypeptidase"/>
    <property type="match status" value="1"/>
</dbReference>
<proteinExistence type="predicted"/>
<feature type="signal peptide" evidence="2">
    <location>
        <begin position="1"/>
        <end position="26"/>
    </location>
</feature>
<keyword evidence="2" id="KW-0732">Signal</keyword>
<dbReference type="RefSeq" id="WP_345720816.1">
    <property type="nucleotide sequence ID" value="NZ_BAABRU010000003.1"/>
</dbReference>
<feature type="compositionally biased region" description="Pro residues" evidence="1">
    <location>
        <begin position="48"/>
        <end position="64"/>
    </location>
</feature>
<evidence type="ECO:0000259" key="3">
    <source>
        <dbReference type="Pfam" id="PF02557"/>
    </source>
</evidence>
<dbReference type="Gene3D" id="3.30.1380.10">
    <property type="match status" value="1"/>
</dbReference>
<feature type="region of interest" description="Disordered" evidence="1">
    <location>
        <begin position="41"/>
        <end position="73"/>
    </location>
</feature>
<name>A0ABP9WVF8_9CHLR</name>
<evidence type="ECO:0000313" key="4">
    <source>
        <dbReference type="EMBL" id="GAA5527176.1"/>
    </source>
</evidence>
<feature type="domain" description="D-alanyl-D-alanine carboxypeptidase-like core" evidence="3">
    <location>
        <begin position="98"/>
        <end position="245"/>
    </location>
</feature>